<dbReference type="Proteomes" id="UP000829291">
    <property type="component" value="Chromosome 4"/>
</dbReference>
<name>A0A6J0BUR9_NEOLC</name>
<evidence type="ECO:0000313" key="2">
    <source>
        <dbReference type="RefSeq" id="XP_015517763.1"/>
    </source>
</evidence>
<reference evidence="2" key="1">
    <citation type="submission" date="2025-08" db="UniProtKB">
        <authorList>
            <consortium name="RefSeq"/>
        </authorList>
    </citation>
    <scope>IDENTIFICATION</scope>
    <source>
        <tissue evidence="2">Thorax and Abdomen</tissue>
    </source>
</reference>
<dbReference type="AlphaFoldDB" id="A0A6J0BUR9"/>
<dbReference type="GeneID" id="107222773"/>
<organism evidence="2">
    <name type="scientific">Neodiprion lecontei</name>
    <name type="common">Redheaded pine sawfly</name>
    <dbReference type="NCBI Taxonomy" id="441921"/>
    <lineage>
        <taxon>Eukaryota</taxon>
        <taxon>Metazoa</taxon>
        <taxon>Ecdysozoa</taxon>
        <taxon>Arthropoda</taxon>
        <taxon>Hexapoda</taxon>
        <taxon>Insecta</taxon>
        <taxon>Pterygota</taxon>
        <taxon>Neoptera</taxon>
        <taxon>Endopterygota</taxon>
        <taxon>Hymenoptera</taxon>
        <taxon>Tenthredinoidea</taxon>
        <taxon>Diprionidae</taxon>
        <taxon>Diprioninae</taxon>
        <taxon>Neodiprion</taxon>
    </lineage>
</organism>
<dbReference type="Gene3D" id="3.30.1330.30">
    <property type="match status" value="1"/>
</dbReference>
<dbReference type="KEGG" id="nlo:107222773"/>
<dbReference type="RefSeq" id="XP_015517763.1">
    <property type="nucleotide sequence ID" value="XM_015662277.2"/>
</dbReference>
<protein>
    <submittedName>
        <fullName evidence="2">Uncharacterized protein LOC107222773</fullName>
    </submittedName>
</protein>
<dbReference type="InParanoid" id="A0A6J0BUR9"/>
<accession>A0A6J0BUR9</accession>
<sequence>MTYKDVLAVPPPQNVSFESGKLPSNLQQELRSQGTGMQVTCGMRPTLQALASRGCRSLQGSVCLVSLYEKTDSAWHLQMTLLEAYCREHDIEVVRVRAEYLRAALGPQHMDISCVLIAPEDPFDLEPPA</sequence>
<dbReference type="FunCoup" id="A0A6J0BUR9">
    <property type="interactions" value="351"/>
</dbReference>
<proteinExistence type="predicted"/>
<dbReference type="InterPro" id="IPR029064">
    <property type="entry name" value="Ribosomal_eL30-like_sf"/>
</dbReference>
<keyword evidence="1" id="KW-1185">Reference proteome</keyword>
<dbReference type="OrthoDB" id="5976967at2759"/>
<evidence type="ECO:0000313" key="1">
    <source>
        <dbReference type="Proteomes" id="UP000829291"/>
    </source>
</evidence>
<gene>
    <name evidence="2" type="primary">LOC107222773</name>
</gene>